<feature type="transmembrane region" description="Helical" evidence="1">
    <location>
        <begin position="7"/>
        <end position="25"/>
    </location>
</feature>
<keyword evidence="1" id="KW-0472">Membrane</keyword>
<reference evidence="3 4" key="1">
    <citation type="submission" date="2016-12" db="EMBL/GenBank/DDBJ databases">
        <title>Discovery of methanogenic haloarchaea.</title>
        <authorList>
            <person name="Sorokin D.Y."/>
            <person name="Makarova K.S."/>
            <person name="Abbas B."/>
            <person name="Ferrer M."/>
            <person name="Golyshin P.N."/>
        </authorList>
    </citation>
    <scope>NUCLEOTIDE SEQUENCE [LARGE SCALE GENOMIC DNA]</scope>
    <source>
        <strain evidence="3">AMET1</strain>
    </source>
</reference>
<feature type="domain" description="Archaeal Type IV pilin N-terminal" evidence="2">
    <location>
        <begin position="62"/>
        <end position="138"/>
    </location>
</feature>
<keyword evidence="1" id="KW-0812">Transmembrane</keyword>
<evidence type="ECO:0000313" key="4">
    <source>
        <dbReference type="Proteomes" id="UP000195137"/>
    </source>
</evidence>
<dbReference type="Pfam" id="PF07790">
    <property type="entry name" value="Pilin_N"/>
    <property type="match status" value="1"/>
</dbReference>
<dbReference type="AlphaFoldDB" id="A0A1Y3GA89"/>
<comment type="caution">
    <text evidence="3">The sequence shown here is derived from an EMBL/GenBank/DDBJ whole genome shotgun (WGS) entry which is preliminary data.</text>
</comment>
<organism evidence="3 4">
    <name type="scientific">Methanonatronarchaeum thermophilum</name>
    <dbReference type="NCBI Taxonomy" id="1927129"/>
    <lineage>
        <taxon>Archaea</taxon>
        <taxon>Methanobacteriati</taxon>
        <taxon>Methanobacteriota</taxon>
        <taxon>Methanonatronarchaeia</taxon>
        <taxon>Methanonatronarchaeales</taxon>
        <taxon>Methanonatronarchaeaceae</taxon>
        <taxon>Methanonatronarchaeum</taxon>
    </lineage>
</organism>
<dbReference type="EMBL" id="MRZU01000004">
    <property type="protein sequence ID" value="OUJ18361.1"/>
    <property type="molecule type" value="Genomic_DNA"/>
</dbReference>
<dbReference type="InterPro" id="IPR012859">
    <property type="entry name" value="Pilin_N_archaeal"/>
</dbReference>
<accession>A0A1Y3GA89</accession>
<keyword evidence="4" id="KW-1185">Reference proteome</keyword>
<keyword evidence="3" id="KW-0282">Flagellum</keyword>
<keyword evidence="3" id="KW-0969">Cilium</keyword>
<dbReference type="PANTHER" id="PTHR38138:SF1">
    <property type="entry name" value="ARCHAEAL TYPE IV PILIN N-TERMINAL DOMAIN-CONTAINING PROTEIN"/>
    <property type="match status" value="1"/>
</dbReference>
<sequence>MLNWIKNFIYCLLVIIEIKGLYSYIKDFKNFISRINSYRVVLYGVECFLKEIGLTDFVSEESGVSPVIGVIMMVSIVVLLAAVIAAFTFGVINLPAVTPTASISIEQAEINDEGIQITLLHESGETLYPEKTSLVVTNLNTSQTDTKNLNQSMNSDTWSTGERITTNIDIGNSEDAVYPEDEIEVRVVDLESGGTVGISTSPIS</sequence>
<dbReference type="InterPro" id="IPR013373">
    <property type="entry name" value="Flagellin/pilin_N_arc"/>
</dbReference>
<evidence type="ECO:0000256" key="1">
    <source>
        <dbReference type="SAM" id="Phobius"/>
    </source>
</evidence>
<protein>
    <submittedName>
        <fullName evidence="3">Pilin/Flagellin PilA family</fullName>
    </submittedName>
</protein>
<dbReference type="PANTHER" id="PTHR38138">
    <property type="entry name" value="VNG6441H"/>
    <property type="match status" value="1"/>
</dbReference>
<dbReference type="NCBIfam" id="TIGR02537">
    <property type="entry name" value="arch_flag_Nterm"/>
    <property type="match status" value="1"/>
</dbReference>
<proteinExistence type="predicted"/>
<keyword evidence="1" id="KW-1133">Transmembrane helix</keyword>
<gene>
    <name evidence="3" type="ORF">AMET1_1274</name>
</gene>
<evidence type="ECO:0000259" key="2">
    <source>
        <dbReference type="Pfam" id="PF07790"/>
    </source>
</evidence>
<keyword evidence="3" id="KW-0966">Cell projection</keyword>
<evidence type="ECO:0000313" key="3">
    <source>
        <dbReference type="EMBL" id="OUJ18361.1"/>
    </source>
</evidence>
<name>A0A1Y3GA89_9EURY</name>
<dbReference type="Proteomes" id="UP000195137">
    <property type="component" value="Unassembled WGS sequence"/>
</dbReference>
<feature type="transmembrane region" description="Helical" evidence="1">
    <location>
        <begin position="67"/>
        <end position="92"/>
    </location>
</feature>